<feature type="transmembrane region" description="Helical" evidence="7">
    <location>
        <begin position="258"/>
        <end position="277"/>
    </location>
</feature>
<dbReference type="InterPro" id="IPR036640">
    <property type="entry name" value="ABC1_TM_sf"/>
</dbReference>
<evidence type="ECO:0000259" key="8">
    <source>
        <dbReference type="PROSITE" id="PS50893"/>
    </source>
</evidence>
<keyword evidence="12" id="KW-1185">Reference proteome</keyword>
<feature type="transmembrane region" description="Helical" evidence="7">
    <location>
        <begin position="30"/>
        <end position="54"/>
    </location>
</feature>
<dbReference type="PANTHER" id="PTHR24221:SF653">
    <property type="entry name" value="TRANSPORT ATP-BINDING PROTEIN CYDC"/>
    <property type="match status" value="1"/>
</dbReference>
<dbReference type="PROSITE" id="PS00211">
    <property type="entry name" value="ABC_TRANSPORTER_1"/>
    <property type="match status" value="1"/>
</dbReference>
<reference evidence="11 12" key="1">
    <citation type="journal article" date="2019" name="Syst. Appl. Microbiol.">
        <title>Oenococcus sicerae sp. nov., isolated from French cider.</title>
        <authorList>
            <person name="Cousin F.J."/>
            <person name="Le Guellec R."/>
            <person name="Chagnot C."/>
            <person name="Goux D."/>
            <person name="Dalmasso M."/>
            <person name="Laplace J.M."/>
            <person name="Cretenet M."/>
        </authorList>
    </citation>
    <scope>NUCLEOTIDE SEQUENCE [LARGE SCALE GENOMIC DNA]</scope>
    <source>
        <strain evidence="11 12">UCMA 15228</strain>
    </source>
</reference>
<dbReference type="InterPro" id="IPR003593">
    <property type="entry name" value="AAA+_ATPase"/>
</dbReference>
<dbReference type="NCBIfam" id="TIGR02868">
    <property type="entry name" value="CydC"/>
    <property type="match status" value="1"/>
</dbReference>
<dbReference type="Gene3D" id="3.40.50.300">
    <property type="entry name" value="P-loop containing nucleotide triphosphate hydrolases"/>
    <property type="match status" value="1"/>
</dbReference>
<evidence type="ECO:0000259" key="9">
    <source>
        <dbReference type="PROSITE" id="PS50929"/>
    </source>
</evidence>
<dbReference type="InterPro" id="IPR039421">
    <property type="entry name" value="Type_1_exporter"/>
</dbReference>
<dbReference type="InterPro" id="IPR017871">
    <property type="entry name" value="ABC_transporter-like_CS"/>
</dbReference>
<dbReference type="SUPFAM" id="SSF90123">
    <property type="entry name" value="ABC transporter transmembrane region"/>
    <property type="match status" value="1"/>
</dbReference>
<evidence type="ECO:0000256" key="6">
    <source>
        <dbReference type="ARBA" id="ARBA00023136"/>
    </source>
</evidence>
<dbReference type="GO" id="GO:0140359">
    <property type="term" value="F:ABC-type transporter activity"/>
    <property type="evidence" value="ECO:0007669"/>
    <property type="project" value="InterPro"/>
</dbReference>
<dbReference type="InterPro" id="IPR027417">
    <property type="entry name" value="P-loop_NTPase"/>
</dbReference>
<dbReference type="Gene3D" id="1.20.1560.10">
    <property type="entry name" value="ABC transporter type 1, transmembrane domain"/>
    <property type="match status" value="1"/>
</dbReference>
<dbReference type="Proteomes" id="UP001167919">
    <property type="component" value="Unassembled WGS sequence"/>
</dbReference>
<evidence type="ECO:0000313" key="13">
    <source>
        <dbReference type="Proteomes" id="UP001167919"/>
    </source>
</evidence>
<evidence type="ECO:0000256" key="3">
    <source>
        <dbReference type="ARBA" id="ARBA00022741"/>
    </source>
</evidence>
<dbReference type="PANTHER" id="PTHR24221">
    <property type="entry name" value="ATP-BINDING CASSETTE SUB-FAMILY B"/>
    <property type="match status" value="1"/>
</dbReference>
<dbReference type="Pfam" id="PF00005">
    <property type="entry name" value="ABC_tran"/>
    <property type="match status" value="1"/>
</dbReference>
<sequence>MNLKMIKNAYRFLKHDQWFMPFLKKNRASLFLIFFLGFLTFFCGSALMFVSGYLISSCARHPYNLFLVYVPVVLTRAFGIGRPVFKYIERLKSHNWVLKTTSALRGKLYKTLERDGSFLSRHFRTGDLLDLLADDLDHLENFYLRTIFPIIVAYLVFFLLMIFVGISNLYLAVALFLLLSTIIFLIPILALPAAYSRYSRQKNLTQKQYEHSTEAFFGLRDWKIAHREQDFTDYNSQFDSQAAKIKDKNRQLELNRNLLIQLLFGLIATVLLCWSGTNLTASKMMANYAASVVLAFFPLMDCFLPVTQAALELPLYSVSLKRLNDLSQSTSIKTVATSQKQEVALPEQIAFDHVSFNYGPKEQALLVDFSLRVHKKEKIAILGPSGEGKTTLLQLLIGDLSAKQGTISFDGQPISERQNQRSSWFSYLNQSAFIFNTTILNNVRLGNERASNDDVKRVLAQVGLQEFVSKLSKGVDTIVEENGSLLSGGQRQRLALARILLKDAPILLLDEPTVGLDPLTESQLMQTIFKTQKDKTMFWITHHLAGLEQVDRIIFLEKGKASMSGTPQWLYDHDPRFRRLYDLDIGRI</sequence>
<dbReference type="AlphaFoldDB" id="A0AAJ1R934"/>
<dbReference type="GO" id="GO:0045454">
    <property type="term" value="P:cell redox homeostasis"/>
    <property type="evidence" value="ECO:0007669"/>
    <property type="project" value="InterPro"/>
</dbReference>
<evidence type="ECO:0000256" key="7">
    <source>
        <dbReference type="SAM" id="Phobius"/>
    </source>
</evidence>
<organism evidence="10 13">
    <name type="scientific">Oenococcus sicerae</name>
    <dbReference type="NCBI Taxonomy" id="2203724"/>
    <lineage>
        <taxon>Bacteria</taxon>
        <taxon>Bacillati</taxon>
        <taxon>Bacillota</taxon>
        <taxon>Bacilli</taxon>
        <taxon>Lactobacillales</taxon>
        <taxon>Lactobacillaceae</taxon>
        <taxon>Oenococcus</taxon>
    </lineage>
</organism>
<gene>
    <name evidence="10" type="primary">cydC</name>
    <name evidence="11" type="ORF">DLJ48_08040</name>
    <name evidence="10" type="ORF">EVC35_02040</name>
</gene>
<dbReference type="SUPFAM" id="SSF52540">
    <property type="entry name" value="P-loop containing nucleoside triphosphate hydrolases"/>
    <property type="match status" value="1"/>
</dbReference>
<dbReference type="Pfam" id="PF00664">
    <property type="entry name" value="ABC_membrane"/>
    <property type="match status" value="1"/>
</dbReference>
<feature type="domain" description="ABC transporter" evidence="8">
    <location>
        <begin position="349"/>
        <end position="583"/>
    </location>
</feature>
<evidence type="ECO:0000256" key="1">
    <source>
        <dbReference type="ARBA" id="ARBA00004651"/>
    </source>
</evidence>
<dbReference type="GO" id="GO:0034775">
    <property type="term" value="P:glutathione transmembrane transport"/>
    <property type="evidence" value="ECO:0007669"/>
    <property type="project" value="InterPro"/>
</dbReference>
<evidence type="ECO:0000313" key="12">
    <source>
        <dbReference type="Proteomes" id="UP000286907"/>
    </source>
</evidence>
<protein>
    <submittedName>
        <fullName evidence="10">Thiol reductant ABC exporter subunit CydC</fullName>
    </submittedName>
</protein>
<keyword evidence="3" id="KW-0547">Nucleotide-binding</keyword>
<dbReference type="InterPro" id="IPR003439">
    <property type="entry name" value="ABC_transporter-like_ATP-bd"/>
</dbReference>
<feature type="transmembrane region" description="Helical" evidence="7">
    <location>
        <begin position="169"/>
        <end position="195"/>
    </location>
</feature>
<accession>A0AAJ1R934</accession>
<reference evidence="10" key="2">
    <citation type="submission" date="2019-01" db="EMBL/GenBank/DDBJ databases">
        <title>Oenococcus sicerae UCMA17102.</title>
        <authorList>
            <person name="Cousin F.J."/>
            <person name="Le Guellec R."/>
            <person name="Cretenet M."/>
        </authorList>
    </citation>
    <scope>NUCLEOTIDE SEQUENCE</scope>
    <source>
        <strain evidence="10">UCMA17102</strain>
    </source>
</reference>
<dbReference type="EMBL" id="SDWY01000001">
    <property type="protein sequence ID" value="MDN6899785.1"/>
    <property type="molecule type" value="Genomic_DNA"/>
</dbReference>
<dbReference type="EMBL" id="CP029684">
    <property type="protein sequence ID" value="QAS70473.2"/>
    <property type="molecule type" value="Genomic_DNA"/>
</dbReference>
<name>A0AAJ1R934_9LACO</name>
<evidence type="ECO:0000256" key="5">
    <source>
        <dbReference type="ARBA" id="ARBA00022989"/>
    </source>
</evidence>
<evidence type="ECO:0000313" key="11">
    <source>
        <dbReference type="EMBL" id="QAS70473.2"/>
    </source>
</evidence>
<comment type="subcellular location">
    <subcellularLocation>
        <location evidence="1">Cell membrane</location>
        <topology evidence="1">Multi-pass membrane protein</topology>
    </subcellularLocation>
</comment>
<dbReference type="GO" id="GO:0005886">
    <property type="term" value="C:plasma membrane"/>
    <property type="evidence" value="ECO:0007669"/>
    <property type="project" value="UniProtKB-SubCell"/>
</dbReference>
<dbReference type="GO" id="GO:0005524">
    <property type="term" value="F:ATP binding"/>
    <property type="evidence" value="ECO:0007669"/>
    <property type="project" value="UniProtKB-KW"/>
</dbReference>
<dbReference type="GO" id="GO:0034040">
    <property type="term" value="F:ATPase-coupled lipid transmembrane transporter activity"/>
    <property type="evidence" value="ECO:0007669"/>
    <property type="project" value="TreeGrafter"/>
</dbReference>
<proteinExistence type="predicted"/>
<evidence type="ECO:0000313" key="10">
    <source>
        <dbReference type="EMBL" id="MDN6899785.1"/>
    </source>
</evidence>
<reference evidence="11" key="3">
    <citation type="submission" date="2020-01" db="EMBL/GenBank/DDBJ databases">
        <authorList>
            <person name="Cousin F.J."/>
            <person name="Le Guellec R."/>
            <person name="Cretenet M."/>
        </authorList>
    </citation>
    <scope>NUCLEOTIDE SEQUENCE</scope>
    <source>
        <strain evidence="11">UCMA 15228</strain>
    </source>
</reference>
<dbReference type="InterPro" id="IPR011527">
    <property type="entry name" value="ABC1_TM_dom"/>
</dbReference>
<keyword evidence="6 7" id="KW-0472">Membrane</keyword>
<dbReference type="GO" id="GO:0016887">
    <property type="term" value="F:ATP hydrolysis activity"/>
    <property type="evidence" value="ECO:0007669"/>
    <property type="project" value="InterPro"/>
</dbReference>
<dbReference type="PROSITE" id="PS50893">
    <property type="entry name" value="ABC_TRANSPORTER_2"/>
    <property type="match status" value="1"/>
</dbReference>
<feature type="domain" description="ABC transmembrane type-1" evidence="9">
    <location>
        <begin position="31"/>
        <end position="315"/>
    </location>
</feature>
<keyword evidence="2 7" id="KW-0812">Transmembrane</keyword>
<evidence type="ECO:0000256" key="2">
    <source>
        <dbReference type="ARBA" id="ARBA00022692"/>
    </source>
</evidence>
<dbReference type="RefSeq" id="WP_161566129.1">
    <property type="nucleotide sequence ID" value="NZ_CP029684.2"/>
</dbReference>
<dbReference type="CDD" id="cd03247">
    <property type="entry name" value="ABCC_cytochrome_bd"/>
    <property type="match status" value="1"/>
</dbReference>
<dbReference type="InterPro" id="IPR014223">
    <property type="entry name" value="ABC_CydC/D"/>
</dbReference>
<dbReference type="Proteomes" id="UP000286907">
    <property type="component" value="Chromosome"/>
</dbReference>
<keyword evidence="4" id="KW-0067">ATP-binding</keyword>
<feature type="transmembrane region" description="Helical" evidence="7">
    <location>
        <begin position="66"/>
        <end position="85"/>
    </location>
</feature>
<dbReference type="PROSITE" id="PS50929">
    <property type="entry name" value="ABC_TM1F"/>
    <property type="match status" value="1"/>
</dbReference>
<evidence type="ECO:0000256" key="4">
    <source>
        <dbReference type="ARBA" id="ARBA00022840"/>
    </source>
</evidence>
<keyword evidence="5 7" id="KW-1133">Transmembrane helix</keyword>
<feature type="transmembrane region" description="Helical" evidence="7">
    <location>
        <begin position="142"/>
        <end position="163"/>
    </location>
</feature>
<dbReference type="SMART" id="SM00382">
    <property type="entry name" value="AAA"/>
    <property type="match status" value="1"/>
</dbReference>